<dbReference type="Pfam" id="PF00581">
    <property type="entry name" value="Rhodanese"/>
    <property type="match status" value="2"/>
</dbReference>
<dbReference type="PROSITE" id="PS00380">
    <property type="entry name" value="RHODANESE_1"/>
    <property type="match status" value="1"/>
</dbReference>
<dbReference type="EMBL" id="BAAADB010000007">
    <property type="protein sequence ID" value="GAA0504352.1"/>
    <property type="molecule type" value="Genomic_DNA"/>
</dbReference>
<dbReference type="PROSITE" id="PS50206">
    <property type="entry name" value="RHODANESE_3"/>
    <property type="match status" value="2"/>
</dbReference>
<dbReference type="Gene3D" id="3.40.250.10">
    <property type="entry name" value="Rhodanese-like domain"/>
    <property type="match status" value="2"/>
</dbReference>
<keyword evidence="5" id="KW-1185">Reference proteome</keyword>
<gene>
    <name evidence="4" type="ORF">GCM10008937_09990</name>
</gene>
<feature type="domain" description="Rhodanese" evidence="3">
    <location>
        <begin position="177"/>
        <end position="297"/>
    </location>
</feature>
<sequence>MGKPERHPPYPPQEAPHMEYAKDVLVSTDWVAQNLNKDGIRLIEVDEDILLYDTGHIPGAVKLDWQTDLWHPVERDFITPDKVSELLGRLGIRADDQIILYGDKSNWWASYAYWFLSYSGVKNLKLMNGGRQKWMAEGRETTTDVTPVQPSEYPALTRDDSLRAYRDEVKAHLKAVQDGKGALVDVRSPDEFSGKVTHMANYPQEGVLRGGHIPGARSIPWAKATNEDGTFKSADELKALYEGEGVTADKEVIAYCRIAERSSHSWFVLRELLGYPNVRNYDGSWTEWGNAVGMPIEKTYSES</sequence>
<dbReference type="InterPro" id="IPR001307">
    <property type="entry name" value="Thiosulphate_STrfase_CS"/>
</dbReference>
<name>A0ABP3LNH0_9DEIO</name>
<reference evidence="5" key="1">
    <citation type="journal article" date="2019" name="Int. J. Syst. Evol. Microbiol.">
        <title>The Global Catalogue of Microorganisms (GCM) 10K type strain sequencing project: providing services to taxonomists for standard genome sequencing and annotation.</title>
        <authorList>
            <consortium name="The Broad Institute Genomics Platform"/>
            <consortium name="The Broad Institute Genome Sequencing Center for Infectious Disease"/>
            <person name="Wu L."/>
            <person name="Ma J."/>
        </authorList>
    </citation>
    <scope>NUCLEOTIDE SEQUENCE [LARGE SCALE GENOMIC DNA]</scope>
    <source>
        <strain evidence="5">JCM 14368</strain>
    </source>
</reference>
<evidence type="ECO:0000259" key="3">
    <source>
        <dbReference type="PROSITE" id="PS50206"/>
    </source>
</evidence>
<dbReference type="InterPro" id="IPR001763">
    <property type="entry name" value="Rhodanese-like_dom"/>
</dbReference>
<dbReference type="PANTHER" id="PTHR43855">
    <property type="entry name" value="THIOSULFATE SULFURTRANSFERASE"/>
    <property type="match status" value="1"/>
</dbReference>
<dbReference type="PANTHER" id="PTHR43855:SF1">
    <property type="entry name" value="THIOSULFATE SULFURTRANSFERASE"/>
    <property type="match status" value="1"/>
</dbReference>
<evidence type="ECO:0000256" key="1">
    <source>
        <dbReference type="ARBA" id="ARBA00022737"/>
    </source>
</evidence>
<evidence type="ECO:0000256" key="2">
    <source>
        <dbReference type="RuleBase" id="RU000507"/>
    </source>
</evidence>
<keyword evidence="2" id="KW-0808">Transferase</keyword>
<organism evidence="4 5">
    <name type="scientific">Deinococcus depolymerans</name>
    <dbReference type="NCBI Taxonomy" id="392408"/>
    <lineage>
        <taxon>Bacteria</taxon>
        <taxon>Thermotogati</taxon>
        <taxon>Deinococcota</taxon>
        <taxon>Deinococci</taxon>
        <taxon>Deinococcales</taxon>
        <taxon>Deinococcaceae</taxon>
        <taxon>Deinococcus</taxon>
    </lineage>
</organism>
<keyword evidence="1" id="KW-0677">Repeat</keyword>
<dbReference type="SUPFAM" id="SSF52821">
    <property type="entry name" value="Rhodanese/Cell cycle control phosphatase"/>
    <property type="match status" value="2"/>
</dbReference>
<dbReference type="SMART" id="SM00450">
    <property type="entry name" value="RHOD"/>
    <property type="match status" value="2"/>
</dbReference>
<dbReference type="PROSITE" id="PS00683">
    <property type="entry name" value="RHODANESE_2"/>
    <property type="match status" value="1"/>
</dbReference>
<evidence type="ECO:0000313" key="4">
    <source>
        <dbReference type="EMBL" id="GAA0504352.1"/>
    </source>
</evidence>
<dbReference type="CDD" id="cd01448">
    <property type="entry name" value="TST_Repeat_1"/>
    <property type="match status" value="1"/>
</dbReference>
<dbReference type="InterPro" id="IPR036873">
    <property type="entry name" value="Rhodanese-like_dom_sf"/>
</dbReference>
<dbReference type="InterPro" id="IPR051126">
    <property type="entry name" value="Thiosulfate_sulfurtransferase"/>
</dbReference>
<dbReference type="CDD" id="cd01449">
    <property type="entry name" value="TST_Repeat_2"/>
    <property type="match status" value="1"/>
</dbReference>
<dbReference type="Proteomes" id="UP001500191">
    <property type="component" value="Unassembled WGS sequence"/>
</dbReference>
<feature type="domain" description="Rhodanese" evidence="3">
    <location>
        <begin position="36"/>
        <end position="143"/>
    </location>
</feature>
<proteinExistence type="predicted"/>
<protein>
    <recommendedName>
        <fullName evidence="2">Sulfurtransferase</fullName>
    </recommendedName>
</protein>
<accession>A0ABP3LNH0</accession>
<comment type="caution">
    <text evidence="4">The sequence shown here is derived from an EMBL/GenBank/DDBJ whole genome shotgun (WGS) entry which is preliminary data.</text>
</comment>
<evidence type="ECO:0000313" key="5">
    <source>
        <dbReference type="Proteomes" id="UP001500191"/>
    </source>
</evidence>